<name>A0A0C2MGV9_THEKT</name>
<dbReference type="OrthoDB" id="6627846at2759"/>
<organism evidence="1 2">
    <name type="scientific">Thelohanellus kitauei</name>
    <name type="common">Myxosporean</name>
    <dbReference type="NCBI Taxonomy" id="669202"/>
    <lineage>
        <taxon>Eukaryota</taxon>
        <taxon>Metazoa</taxon>
        <taxon>Cnidaria</taxon>
        <taxon>Myxozoa</taxon>
        <taxon>Myxosporea</taxon>
        <taxon>Bivalvulida</taxon>
        <taxon>Platysporina</taxon>
        <taxon>Myxobolidae</taxon>
        <taxon>Thelohanellus</taxon>
    </lineage>
</organism>
<proteinExistence type="predicted"/>
<accession>A0A0C2MGV9</accession>
<sequence length="126" mass="14547">MEKIIIDWHNHCRIVCQNANIAHFSSRKLADGRKERVLGEKPGVVVQIDESLLRAKRQANRGRILAGNENISIEDRIEWRNMYRGIKEEQSLNRNNGMRIEGPWVFGVIECTLQNDGSYKSGETRL</sequence>
<gene>
    <name evidence="1" type="ORF">RF11_13888</name>
</gene>
<dbReference type="EMBL" id="JWZT01005390">
    <property type="protein sequence ID" value="KII60916.1"/>
    <property type="molecule type" value="Genomic_DNA"/>
</dbReference>
<keyword evidence="2" id="KW-1185">Reference proteome</keyword>
<evidence type="ECO:0000313" key="1">
    <source>
        <dbReference type="EMBL" id="KII60916.1"/>
    </source>
</evidence>
<reference evidence="1 2" key="1">
    <citation type="journal article" date="2014" name="Genome Biol. Evol.">
        <title>The genome of the myxosporean Thelohanellus kitauei shows adaptations to nutrient acquisition within its fish host.</title>
        <authorList>
            <person name="Yang Y."/>
            <person name="Xiong J."/>
            <person name="Zhou Z."/>
            <person name="Huo F."/>
            <person name="Miao W."/>
            <person name="Ran C."/>
            <person name="Liu Y."/>
            <person name="Zhang J."/>
            <person name="Feng J."/>
            <person name="Wang M."/>
            <person name="Wang M."/>
            <person name="Wang L."/>
            <person name="Yao B."/>
        </authorList>
    </citation>
    <scope>NUCLEOTIDE SEQUENCE [LARGE SCALE GENOMIC DNA]</scope>
    <source>
        <strain evidence="1">Wuqing</strain>
    </source>
</reference>
<protein>
    <recommendedName>
        <fullName evidence="3">ISXO2-like transposase domain-containing protein</fullName>
    </recommendedName>
</protein>
<evidence type="ECO:0000313" key="2">
    <source>
        <dbReference type="Proteomes" id="UP000031668"/>
    </source>
</evidence>
<comment type="caution">
    <text evidence="1">The sequence shown here is derived from an EMBL/GenBank/DDBJ whole genome shotgun (WGS) entry which is preliminary data.</text>
</comment>
<dbReference type="AlphaFoldDB" id="A0A0C2MGV9"/>
<evidence type="ECO:0008006" key="3">
    <source>
        <dbReference type="Google" id="ProtNLM"/>
    </source>
</evidence>
<dbReference type="Proteomes" id="UP000031668">
    <property type="component" value="Unassembled WGS sequence"/>
</dbReference>